<feature type="active site" description="Charge relay system" evidence="5">
    <location>
        <position position="193"/>
    </location>
</feature>
<reference evidence="7 8" key="1">
    <citation type="submission" date="2016-10" db="EMBL/GenBank/DDBJ databases">
        <authorList>
            <person name="de Groot N.N."/>
        </authorList>
    </citation>
    <scope>NUCLEOTIDE SEQUENCE [LARGE SCALE GENOMIC DNA]</scope>
    <source>
        <strain evidence="7 8">DSM 23399</strain>
    </source>
</reference>
<feature type="domain" description="Peptidase S8/S53" evidence="6">
    <location>
        <begin position="190"/>
        <end position="427"/>
    </location>
</feature>
<evidence type="ECO:0000313" key="7">
    <source>
        <dbReference type="EMBL" id="SFB56923.1"/>
    </source>
</evidence>
<dbReference type="EMBL" id="FOKK01000021">
    <property type="protein sequence ID" value="SFB56923.1"/>
    <property type="molecule type" value="Genomic_DNA"/>
</dbReference>
<keyword evidence="4 5" id="KW-0720">Serine protease</keyword>
<evidence type="ECO:0000259" key="6">
    <source>
        <dbReference type="Pfam" id="PF00082"/>
    </source>
</evidence>
<keyword evidence="2 5" id="KW-0645">Protease</keyword>
<feature type="active site" description="Charge relay system" evidence="5">
    <location>
        <position position="417"/>
    </location>
</feature>
<dbReference type="InterPro" id="IPR000209">
    <property type="entry name" value="Peptidase_S8/S53_dom"/>
</dbReference>
<dbReference type="STRING" id="237018.SAMN04489723_12165"/>
<dbReference type="RefSeq" id="WP_092900879.1">
    <property type="nucleotide sequence ID" value="NZ_FOKK01000021.1"/>
</dbReference>
<dbReference type="InterPro" id="IPR050131">
    <property type="entry name" value="Peptidase_S8_subtilisin-like"/>
</dbReference>
<dbReference type="PANTHER" id="PTHR43806">
    <property type="entry name" value="PEPTIDASE S8"/>
    <property type="match status" value="1"/>
</dbReference>
<dbReference type="PROSITE" id="PS51892">
    <property type="entry name" value="SUBTILASE"/>
    <property type="match status" value="1"/>
</dbReference>
<dbReference type="PRINTS" id="PR00723">
    <property type="entry name" value="SUBTILISIN"/>
</dbReference>
<evidence type="ECO:0000256" key="4">
    <source>
        <dbReference type="ARBA" id="ARBA00022825"/>
    </source>
</evidence>
<dbReference type="CDD" id="cd00306">
    <property type="entry name" value="Peptidases_S8_S53"/>
    <property type="match status" value="1"/>
</dbReference>
<dbReference type="InterPro" id="IPR036852">
    <property type="entry name" value="Peptidase_S8/S53_dom_sf"/>
</dbReference>
<dbReference type="InterPro" id="IPR023827">
    <property type="entry name" value="Peptidase_S8_Asp-AS"/>
</dbReference>
<dbReference type="AlphaFoldDB" id="A0A1I1C939"/>
<dbReference type="SUPFAM" id="SSF52743">
    <property type="entry name" value="Subtilisin-like"/>
    <property type="match status" value="1"/>
</dbReference>
<evidence type="ECO:0000313" key="8">
    <source>
        <dbReference type="Proteomes" id="UP000198790"/>
    </source>
</evidence>
<sequence>MKNLLRFLVIVFIFISCNPDKTSIKSESVSPGSLEKEVYNVELYFDESSGLVPLKNNPNCKNSLDDKACQIAANELRNSIIEKIRKIDSSIVVDTMHVRVYLDVSVYLDSLNKGQFKKLEAAATANNYVISQTFEIQARRPIMQTDYIQQARRPIMQEQFRYDSLSKTSMMVKEIGGGQPGSSIPTHRVWIVDSGIDSTHQDLNFGQSEAALSSDFSMGNSKNPFEDGYEHGTFLAGAIGGLASSKPIFAEGYGINGVFPLAKMVSIKIFNKSGNTNSGRVTSALSYVFSYAKSGDVVNLSWGLNISSGDCEANQYKKIYEWIDKLASKGVYVVMSAGNEAQESSTNFPGCIDLASQPASTKSKIFTIGSVEVPVSGSYYYSFFSNYGRPSVDYLTPGEDVFTTAPGGKYVLVSGTSVSAAIFSGILYHNSGVGTLAIIKRGAVPGGTNPDYPVAKVGN</sequence>
<name>A0A1I1C939_9BACT</name>
<dbReference type="PANTHER" id="PTHR43806:SF11">
    <property type="entry name" value="CEREVISIN-RELATED"/>
    <property type="match status" value="1"/>
</dbReference>
<dbReference type="InterPro" id="IPR015500">
    <property type="entry name" value="Peptidase_S8_subtilisin-rel"/>
</dbReference>
<dbReference type="Proteomes" id="UP000198790">
    <property type="component" value="Unassembled WGS sequence"/>
</dbReference>
<dbReference type="GO" id="GO:0004252">
    <property type="term" value="F:serine-type endopeptidase activity"/>
    <property type="evidence" value="ECO:0007669"/>
    <property type="project" value="UniProtKB-UniRule"/>
</dbReference>
<dbReference type="PROSITE" id="PS00136">
    <property type="entry name" value="SUBTILASE_ASP"/>
    <property type="match status" value="1"/>
</dbReference>
<gene>
    <name evidence="7" type="ORF">SAMN04489723_12165</name>
</gene>
<dbReference type="GO" id="GO:0006508">
    <property type="term" value="P:proteolysis"/>
    <property type="evidence" value="ECO:0007669"/>
    <property type="project" value="UniProtKB-KW"/>
</dbReference>
<dbReference type="Gene3D" id="3.40.50.200">
    <property type="entry name" value="Peptidase S8/S53 domain"/>
    <property type="match status" value="1"/>
</dbReference>
<dbReference type="OrthoDB" id="9798386at2"/>
<dbReference type="Pfam" id="PF00082">
    <property type="entry name" value="Peptidase_S8"/>
    <property type="match status" value="1"/>
</dbReference>
<evidence type="ECO:0000256" key="2">
    <source>
        <dbReference type="ARBA" id="ARBA00022670"/>
    </source>
</evidence>
<evidence type="ECO:0000256" key="5">
    <source>
        <dbReference type="PROSITE-ProRule" id="PRU01240"/>
    </source>
</evidence>
<dbReference type="PROSITE" id="PS51257">
    <property type="entry name" value="PROKAR_LIPOPROTEIN"/>
    <property type="match status" value="1"/>
</dbReference>
<accession>A0A1I1C939</accession>
<comment type="similarity">
    <text evidence="1 5">Belongs to the peptidase S8 family.</text>
</comment>
<proteinExistence type="inferred from homology"/>
<evidence type="ECO:0000256" key="3">
    <source>
        <dbReference type="ARBA" id="ARBA00022801"/>
    </source>
</evidence>
<evidence type="ECO:0000256" key="1">
    <source>
        <dbReference type="ARBA" id="ARBA00011073"/>
    </source>
</evidence>
<keyword evidence="3 5" id="KW-0378">Hydrolase</keyword>
<organism evidence="7 8">
    <name type="scientific">Algoriphagus aquimarinus</name>
    <dbReference type="NCBI Taxonomy" id="237018"/>
    <lineage>
        <taxon>Bacteria</taxon>
        <taxon>Pseudomonadati</taxon>
        <taxon>Bacteroidota</taxon>
        <taxon>Cytophagia</taxon>
        <taxon>Cytophagales</taxon>
        <taxon>Cyclobacteriaceae</taxon>
        <taxon>Algoriphagus</taxon>
    </lineage>
</organism>
<protein>
    <submittedName>
        <fullName evidence="7">Subtilase family protein</fullName>
    </submittedName>
</protein>
<keyword evidence="8" id="KW-1185">Reference proteome</keyword>
<feature type="active site" description="Charge relay system" evidence="5">
    <location>
        <position position="231"/>
    </location>
</feature>